<reference evidence="1" key="1">
    <citation type="submission" date="2021-06" db="EMBL/GenBank/DDBJ databases">
        <authorList>
            <person name="Kallberg Y."/>
            <person name="Tangrot J."/>
            <person name="Rosling A."/>
        </authorList>
    </citation>
    <scope>NUCLEOTIDE SEQUENCE</scope>
    <source>
        <strain evidence="1">AU212A</strain>
    </source>
</reference>
<gene>
    <name evidence="1" type="ORF">SCALOS_LOCUS6165</name>
</gene>
<feature type="non-terminal residue" evidence="1">
    <location>
        <position position="810"/>
    </location>
</feature>
<organism evidence="1 2">
    <name type="scientific">Scutellospora calospora</name>
    <dbReference type="NCBI Taxonomy" id="85575"/>
    <lineage>
        <taxon>Eukaryota</taxon>
        <taxon>Fungi</taxon>
        <taxon>Fungi incertae sedis</taxon>
        <taxon>Mucoromycota</taxon>
        <taxon>Glomeromycotina</taxon>
        <taxon>Glomeromycetes</taxon>
        <taxon>Diversisporales</taxon>
        <taxon>Gigasporaceae</taxon>
        <taxon>Scutellospora</taxon>
    </lineage>
</organism>
<feature type="non-terminal residue" evidence="1">
    <location>
        <position position="1"/>
    </location>
</feature>
<sequence>QKHDPTNPKVPSLDGEKITQEDLISRILVACADALSLIPDYYRELKGFTEKVMELVRKPYSKFIDIGFPKSRFSFRLLGLAKEGRIKRSAISSINKGFKNLDDYLVQPKENYSVIWPQTFSSEEPVKESQPINDDNALVKGANIVIEKYGWLQIRRIEKGFINFQAQSVKECPIYDVKHDKDQLYGFIRKNRHFILKCYQQKQYKLDHKGLSFDKVSDKVELKEKPKLGLSERITNAVLNPHSLSELHGEVINVKKLKDTPESYPDFLSTEKTATLIRSSPATWKTTTLREIIMASKSKINAIMRQMNSSTNARESENAMRDVLRSAQHILAMDAFANESETVEIIYDPNSGAEAMRIGYGFLKQGKHVAFVSTGVVMARALVERASKLTKPDNSPIKACAYYGDMDRKQLEAGISFEVTGHFDIVIAITNIATPVPIAIKRHREWDKDIVSYKLDDSPAVVAFIEVEHQKHFSARNFIEKFCSLIASTAKALDIKETDFSAIATARNLSSEEAKFLKLDQECSVEDTMALKQHFGLPEPRKHFLQLSQFRRQSYDEESAIEGSKNKDIAQWEDTCYKAKENFEDSVAKDLRKTYSANHWEAIRGLFQSLSFTGIDDKQILSDDQVKVAFEVSRERFIEIRNQSLLLFGFKSRAKEIPDLNSAIKTINAIYSYQINRNSYKKRGFDNQEKITAIKDLFDSVPITNNITSDYTEREVSNLSINAINEKALSLEMPARDQSIDSNKISKHGEYHTQDICHANATIDEASIVKKKIPKSLTSLSLEFLIKNESNIDMLIFHLQQKFQMSQEKL</sequence>
<name>A0ACA9MAD0_9GLOM</name>
<evidence type="ECO:0000313" key="1">
    <source>
        <dbReference type="EMBL" id="CAG8579886.1"/>
    </source>
</evidence>
<keyword evidence="2" id="KW-1185">Reference proteome</keyword>
<dbReference type="EMBL" id="CAJVPM010011277">
    <property type="protein sequence ID" value="CAG8579886.1"/>
    <property type="molecule type" value="Genomic_DNA"/>
</dbReference>
<accession>A0ACA9MAD0</accession>
<protein>
    <submittedName>
        <fullName evidence="1">9643_t:CDS:1</fullName>
    </submittedName>
</protein>
<dbReference type="Proteomes" id="UP000789860">
    <property type="component" value="Unassembled WGS sequence"/>
</dbReference>
<proteinExistence type="predicted"/>
<evidence type="ECO:0000313" key="2">
    <source>
        <dbReference type="Proteomes" id="UP000789860"/>
    </source>
</evidence>
<comment type="caution">
    <text evidence="1">The sequence shown here is derived from an EMBL/GenBank/DDBJ whole genome shotgun (WGS) entry which is preliminary data.</text>
</comment>